<reference evidence="10 11" key="1">
    <citation type="journal article" date="2014" name="Mol. Ecol.">
        <title>Evolution of Synechococcus.</title>
        <authorList>
            <person name="Dvorak P."/>
            <person name="Casamatta D."/>
            <person name="Hasler P."/>
            <person name="Poulickova A."/>
            <person name="Ondrej V."/>
            <person name="Sanges R."/>
        </authorList>
    </citation>
    <scope>NUCLEOTIDE SEQUENCE [LARGE SCALE GENOMIC DNA]</scope>
    <source>
        <strain evidence="10 11">CAUP A 1101</strain>
    </source>
</reference>
<dbReference type="GO" id="GO:0042158">
    <property type="term" value="P:lipoprotein biosynthetic process"/>
    <property type="evidence" value="ECO:0007669"/>
    <property type="project" value="UniProtKB-UniRule"/>
</dbReference>
<evidence type="ECO:0000256" key="2">
    <source>
        <dbReference type="ARBA" id="ARBA00022475"/>
    </source>
</evidence>
<feature type="transmembrane region" description="Helical" evidence="8">
    <location>
        <begin position="519"/>
        <end position="541"/>
    </location>
</feature>
<feature type="transmembrane region" description="Helical" evidence="8">
    <location>
        <begin position="169"/>
        <end position="191"/>
    </location>
</feature>
<dbReference type="OrthoDB" id="9804277at2"/>
<dbReference type="Pfam" id="PF00795">
    <property type="entry name" value="CN_hydrolase"/>
    <property type="match status" value="1"/>
</dbReference>
<dbReference type="GO" id="GO:0016410">
    <property type="term" value="F:N-acyltransferase activity"/>
    <property type="evidence" value="ECO:0007669"/>
    <property type="project" value="UniProtKB-UniRule"/>
</dbReference>
<evidence type="ECO:0000259" key="9">
    <source>
        <dbReference type="PROSITE" id="PS50263"/>
    </source>
</evidence>
<feature type="transmembrane region" description="Helical" evidence="8">
    <location>
        <begin position="125"/>
        <end position="149"/>
    </location>
</feature>
<dbReference type="Pfam" id="PF20154">
    <property type="entry name" value="LNT_N"/>
    <property type="match status" value="1"/>
</dbReference>
<evidence type="ECO:0000256" key="4">
    <source>
        <dbReference type="ARBA" id="ARBA00022692"/>
    </source>
</evidence>
<dbReference type="InterPro" id="IPR045378">
    <property type="entry name" value="LNT_N"/>
</dbReference>
<dbReference type="InterPro" id="IPR003010">
    <property type="entry name" value="C-N_Hydrolase"/>
</dbReference>
<accession>A0A098TNX1</accession>
<dbReference type="GO" id="GO:0005886">
    <property type="term" value="C:plasma membrane"/>
    <property type="evidence" value="ECO:0007669"/>
    <property type="project" value="UniProtKB-SubCell"/>
</dbReference>
<keyword evidence="2 8" id="KW-1003">Cell membrane</keyword>
<dbReference type="Proteomes" id="UP000030170">
    <property type="component" value="Unassembled WGS sequence"/>
</dbReference>
<comment type="function">
    <text evidence="8">Catalyzes the phospholipid dependent N-acylation of the N-terminal cysteine of apolipoprotein, the last step in lipoprotein maturation.</text>
</comment>
<protein>
    <recommendedName>
        <fullName evidence="8">Apolipoprotein N-acyltransferase</fullName>
        <shortName evidence="8">ALP N-acyltransferase</shortName>
        <ecNumber evidence="8">2.3.1.269</ecNumber>
    </recommendedName>
</protein>
<evidence type="ECO:0000313" key="10">
    <source>
        <dbReference type="EMBL" id="KGF73961.1"/>
    </source>
</evidence>
<organism evidence="10 11">
    <name type="scientific">Neosynechococcus sphagnicola sy1</name>
    <dbReference type="NCBI Taxonomy" id="1497020"/>
    <lineage>
        <taxon>Bacteria</taxon>
        <taxon>Bacillati</taxon>
        <taxon>Cyanobacteriota</taxon>
        <taxon>Cyanophyceae</taxon>
        <taxon>Neosynechococcales</taxon>
        <taxon>Neosynechococcaceae</taxon>
        <taxon>Neosynechococcus</taxon>
    </lineage>
</organism>
<comment type="subcellular location">
    <subcellularLocation>
        <location evidence="1 8">Cell membrane</location>
        <topology evidence="1 8">Multi-pass membrane protein</topology>
    </subcellularLocation>
</comment>
<dbReference type="Gene3D" id="3.60.110.10">
    <property type="entry name" value="Carbon-nitrogen hydrolase"/>
    <property type="match status" value="1"/>
</dbReference>
<dbReference type="SUPFAM" id="SSF56317">
    <property type="entry name" value="Carbon-nitrogen hydrolase"/>
    <property type="match status" value="1"/>
</dbReference>
<feature type="transmembrane region" description="Helical" evidence="8">
    <location>
        <begin position="222"/>
        <end position="245"/>
    </location>
</feature>
<dbReference type="STRING" id="1497020.DO97_06420"/>
<evidence type="ECO:0000256" key="5">
    <source>
        <dbReference type="ARBA" id="ARBA00022989"/>
    </source>
</evidence>
<keyword evidence="6 8" id="KW-0472">Membrane</keyword>
<dbReference type="EC" id="2.3.1.269" evidence="8"/>
<dbReference type="EMBL" id="JJML01000002">
    <property type="protein sequence ID" value="KGF73961.1"/>
    <property type="molecule type" value="Genomic_DNA"/>
</dbReference>
<evidence type="ECO:0000256" key="7">
    <source>
        <dbReference type="ARBA" id="ARBA00023315"/>
    </source>
</evidence>
<evidence type="ECO:0000313" key="11">
    <source>
        <dbReference type="Proteomes" id="UP000030170"/>
    </source>
</evidence>
<dbReference type="PANTHER" id="PTHR38686">
    <property type="entry name" value="APOLIPOPROTEIN N-ACYLTRANSFERASE"/>
    <property type="match status" value="1"/>
</dbReference>
<keyword evidence="11" id="KW-1185">Reference proteome</keyword>
<comment type="similarity">
    <text evidence="8">Belongs to the CN hydrolase family. Apolipoprotein N-acyltransferase subfamily.</text>
</comment>
<feature type="domain" description="CN hydrolase" evidence="9">
    <location>
        <begin position="262"/>
        <end position="509"/>
    </location>
</feature>
<feature type="transmembrane region" description="Helical" evidence="8">
    <location>
        <begin position="84"/>
        <end position="113"/>
    </location>
</feature>
<sequence length="546" mass="59933">MKTRWLKALVALGSGLLMGLAPAPLNLWLLAWVALVPLWVWMAQPRRSGKPLTFLALLWGMGYHGLALSWITGLHPLTWMGIPWLASLGIVLFCWLFITLWGAVMVLLWGWSLRWLGRLLPVAPWWRILAGTALWCGLEYLWGLGPLYWTALAYTQSPHNLAILHLGQLSGPLTVSAAIVAVNGGIAEAWIHDQAHPRRLMPLNPSASNSQRHSLLNASSEILCRGLGGVVVLFVAVHLLGLWLYSRPLVQTPRDVLNIGIVQGNIPTRIKLSATGIQQAIAGYTSGYETLADQGVAAVLTPEGALPLLWEPQQLRGNPLYEAVLRQGVVLWLGTWLPQRNLTSADGSVPITQSLLTITGTGEIFSHFNKIKLVPLGEYTPFAELLGGLMHRLSVSQSDLLPGSLSQHFDTPFGRAAVAICYEVAFPDILRDQVAAGGQFILTASNVDPYSPIALSQHFAQATMRAIETDRWLVQATNTGYSGVIDPHGRIQWRSQHNVYAIHAATIQRRQTQTLYDHWGNWFTPLLLMVSLGSGGLLLVLKGSTR</sequence>
<dbReference type="CDD" id="cd07571">
    <property type="entry name" value="ALP_N-acyl_transferase"/>
    <property type="match status" value="1"/>
</dbReference>
<dbReference type="PANTHER" id="PTHR38686:SF1">
    <property type="entry name" value="APOLIPOPROTEIN N-ACYLTRANSFERASE"/>
    <property type="match status" value="1"/>
</dbReference>
<keyword evidence="7 8" id="KW-0012">Acyltransferase</keyword>
<feature type="transmembrane region" description="Helical" evidence="8">
    <location>
        <begin position="52"/>
        <end position="72"/>
    </location>
</feature>
<evidence type="ECO:0000256" key="3">
    <source>
        <dbReference type="ARBA" id="ARBA00022679"/>
    </source>
</evidence>
<feature type="transmembrane region" description="Helical" evidence="8">
    <location>
        <begin position="20"/>
        <end position="40"/>
    </location>
</feature>
<name>A0A098TNX1_9CYAN</name>
<keyword evidence="5 8" id="KW-1133">Transmembrane helix</keyword>
<comment type="catalytic activity">
    <reaction evidence="8">
        <text>N-terminal S-1,2-diacyl-sn-glyceryl-L-cysteinyl-[lipoprotein] + a glycerophospholipid = N-acyl-S-1,2-diacyl-sn-glyceryl-L-cysteinyl-[lipoprotein] + a 2-acyl-sn-glycero-3-phospholipid + H(+)</text>
        <dbReference type="Rhea" id="RHEA:48228"/>
        <dbReference type="Rhea" id="RHEA-COMP:14681"/>
        <dbReference type="Rhea" id="RHEA-COMP:14684"/>
        <dbReference type="ChEBI" id="CHEBI:15378"/>
        <dbReference type="ChEBI" id="CHEBI:136912"/>
        <dbReference type="ChEBI" id="CHEBI:140656"/>
        <dbReference type="ChEBI" id="CHEBI:140657"/>
        <dbReference type="ChEBI" id="CHEBI:140660"/>
        <dbReference type="EC" id="2.3.1.269"/>
    </reaction>
</comment>
<dbReference type="AlphaFoldDB" id="A0A098TNX1"/>
<comment type="caution">
    <text evidence="10">The sequence shown here is derived from an EMBL/GenBank/DDBJ whole genome shotgun (WGS) entry which is preliminary data.</text>
</comment>
<dbReference type="InterPro" id="IPR004563">
    <property type="entry name" value="Apolipo_AcylTrfase"/>
</dbReference>
<dbReference type="NCBIfam" id="TIGR00546">
    <property type="entry name" value="lnt"/>
    <property type="match status" value="1"/>
</dbReference>
<gene>
    <name evidence="8" type="primary">lnt</name>
    <name evidence="10" type="ORF">DO97_06420</name>
</gene>
<keyword evidence="4 8" id="KW-0812">Transmembrane</keyword>
<dbReference type="UniPathway" id="UPA00666"/>
<evidence type="ECO:0000256" key="6">
    <source>
        <dbReference type="ARBA" id="ARBA00023136"/>
    </source>
</evidence>
<keyword evidence="3 8" id="KW-0808">Transferase</keyword>
<proteinExistence type="inferred from homology"/>
<dbReference type="HAMAP" id="MF_01148">
    <property type="entry name" value="Lnt"/>
    <property type="match status" value="1"/>
</dbReference>
<comment type="pathway">
    <text evidence="8">Protein modification; lipoprotein biosynthesis (N-acyl transfer).</text>
</comment>
<dbReference type="InterPro" id="IPR036526">
    <property type="entry name" value="C-N_Hydrolase_sf"/>
</dbReference>
<evidence type="ECO:0000256" key="1">
    <source>
        <dbReference type="ARBA" id="ARBA00004651"/>
    </source>
</evidence>
<dbReference type="RefSeq" id="WP_036530612.1">
    <property type="nucleotide sequence ID" value="NZ_JJML01000002.1"/>
</dbReference>
<dbReference type="PROSITE" id="PS50263">
    <property type="entry name" value="CN_HYDROLASE"/>
    <property type="match status" value="1"/>
</dbReference>
<evidence type="ECO:0000256" key="8">
    <source>
        <dbReference type="HAMAP-Rule" id="MF_01148"/>
    </source>
</evidence>